<protein>
    <recommendedName>
        <fullName evidence="14">Ig-like domain-containing protein</fullName>
    </recommendedName>
</protein>
<comment type="subcellular location">
    <subcellularLocation>
        <location evidence="1">Cell membrane</location>
    </subcellularLocation>
    <subcellularLocation>
        <location evidence="2">Secreted</location>
    </subcellularLocation>
</comment>
<dbReference type="InterPro" id="IPR007110">
    <property type="entry name" value="Ig-like_dom"/>
</dbReference>
<name>A0AA40HCU4_CNENI</name>
<dbReference type="AlphaFoldDB" id="A0AA40HCU4"/>
<accession>A0AA40HCU4</accession>
<organism evidence="15 16">
    <name type="scientific">Cnephaeus nilssonii</name>
    <name type="common">Northern bat</name>
    <name type="synonym">Eptesicus nilssonii</name>
    <dbReference type="NCBI Taxonomy" id="3371016"/>
    <lineage>
        <taxon>Eukaryota</taxon>
        <taxon>Metazoa</taxon>
        <taxon>Chordata</taxon>
        <taxon>Craniata</taxon>
        <taxon>Vertebrata</taxon>
        <taxon>Euteleostomi</taxon>
        <taxon>Mammalia</taxon>
        <taxon>Eutheria</taxon>
        <taxon>Laurasiatheria</taxon>
        <taxon>Chiroptera</taxon>
        <taxon>Yangochiroptera</taxon>
        <taxon>Vespertilionidae</taxon>
        <taxon>Cnephaeus</taxon>
    </lineage>
</organism>
<dbReference type="Gene3D" id="2.60.40.10">
    <property type="entry name" value="Immunoglobulins"/>
    <property type="match status" value="4"/>
</dbReference>
<dbReference type="GO" id="GO:0005576">
    <property type="term" value="C:extracellular region"/>
    <property type="evidence" value="ECO:0007669"/>
    <property type="project" value="UniProtKB-SubCell"/>
</dbReference>
<feature type="domain" description="Ig-like" evidence="14">
    <location>
        <begin position="130"/>
        <end position="208"/>
    </location>
</feature>
<evidence type="ECO:0000313" key="16">
    <source>
        <dbReference type="Proteomes" id="UP001177744"/>
    </source>
</evidence>
<dbReference type="Proteomes" id="UP001177744">
    <property type="component" value="Unassembled WGS sequence"/>
</dbReference>
<dbReference type="Pfam" id="PF07686">
    <property type="entry name" value="V-set"/>
    <property type="match status" value="4"/>
</dbReference>
<evidence type="ECO:0000256" key="8">
    <source>
        <dbReference type="ARBA" id="ARBA00023136"/>
    </source>
</evidence>
<dbReference type="PANTHER" id="PTHR23267">
    <property type="entry name" value="IMMUNOGLOBULIN LIGHT CHAIN"/>
    <property type="match status" value="1"/>
</dbReference>
<dbReference type="GO" id="GO:0002250">
    <property type="term" value="P:adaptive immune response"/>
    <property type="evidence" value="ECO:0007669"/>
    <property type="project" value="UniProtKB-KW"/>
</dbReference>
<dbReference type="InterPro" id="IPR013783">
    <property type="entry name" value="Ig-like_fold"/>
</dbReference>
<evidence type="ECO:0000256" key="11">
    <source>
        <dbReference type="ARBA" id="ARBA00038737"/>
    </source>
</evidence>
<evidence type="ECO:0000256" key="4">
    <source>
        <dbReference type="ARBA" id="ARBA00022525"/>
    </source>
</evidence>
<evidence type="ECO:0000256" key="5">
    <source>
        <dbReference type="ARBA" id="ARBA00022729"/>
    </source>
</evidence>
<evidence type="ECO:0000256" key="6">
    <source>
        <dbReference type="ARBA" id="ARBA00022859"/>
    </source>
</evidence>
<evidence type="ECO:0000313" key="15">
    <source>
        <dbReference type="EMBL" id="KAK1328281.1"/>
    </source>
</evidence>
<feature type="domain" description="Ig-like" evidence="14">
    <location>
        <begin position="21"/>
        <end position="129"/>
    </location>
</feature>
<gene>
    <name evidence="15" type="ORF">QTO34_011854</name>
</gene>
<dbReference type="EMBL" id="JAULJE010000023">
    <property type="protein sequence ID" value="KAK1328281.1"/>
    <property type="molecule type" value="Genomic_DNA"/>
</dbReference>
<evidence type="ECO:0000256" key="13">
    <source>
        <dbReference type="SAM" id="SignalP"/>
    </source>
</evidence>
<dbReference type="SUPFAM" id="SSF48726">
    <property type="entry name" value="Immunoglobulin"/>
    <property type="match status" value="4"/>
</dbReference>
<proteinExistence type="predicted"/>
<keyword evidence="12" id="KW-1280">Immunoglobulin</keyword>
<comment type="caution">
    <text evidence="15">The sequence shown here is derived from an EMBL/GenBank/DDBJ whole genome shotgun (WGS) entry which is preliminary data.</text>
</comment>
<dbReference type="GO" id="GO:0019814">
    <property type="term" value="C:immunoglobulin complex"/>
    <property type="evidence" value="ECO:0007669"/>
    <property type="project" value="UniProtKB-KW"/>
</dbReference>
<keyword evidence="7" id="KW-1064">Adaptive immunity</keyword>
<keyword evidence="8" id="KW-0472">Membrane</keyword>
<dbReference type="InterPro" id="IPR036179">
    <property type="entry name" value="Ig-like_dom_sf"/>
</dbReference>
<feature type="domain" description="Ig-like" evidence="14">
    <location>
        <begin position="481"/>
        <end position="586"/>
    </location>
</feature>
<reference evidence="15" key="1">
    <citation type="submission" date="2023-06" db="EMBL/GenBank/DDBJ databases">
        <title>Reference genome for the Northern bat (Eptesicus nilssonii), a most northern bat species.</title>
        <authorList>
            <person name="Laine V.N."/>
            <person name="Pulliainen A.T."/>
            <person name="Lilley T.M."/>
        </authorList>
    </citation>
    <scope>NUCLEOTIDE SEQUENCE</scope>
    <source>
        <strain evidence="15">BLF_Eptnil</strain>
        <tissue evidence="15">Kidney</tissue>
    </source>
</reference>
<evidence type="ECO:0000256" key="10">
    <source>
        <dbReference type="ARBA" id="ARBA00023319"/>
    </source>
</evidence>
<dbReference type="InterPro" id="IPR013106">
    <property type="entry name" value="Ig_V-set"/>
</dbReference>
<evidence type="ECO:0000256" key="1">
    <source>
        <dbReference type="ARBA" id="ARBA00004236"/>
    </source>
</evidence>
<keyword evidence="4" id="KW-0964">Secreted</keyword>
<keyword evidence="5 13" id="KW-0732">Signal</keyword>
<dbReference type="FunFam" id="2.60.40.10:FF:000442">
    <property type="entry name" value="Immunoglobulin lambda variable 2-8"/>
    <property type="match status" value="1"/>
</dbReference>
<evidence type="ECO:0000259" key="14">
    <source>
        <dbReference type="PROSITE" id="PS50835"/>
    </source>
</evidence>
<keyword evidence="3" id="KW-1003">Cell membrane</keyword>
<evidence type="ECO:0000256" key="7">
    <source>
        <dbReference type="ARBA" id="ARBA00023130"/>
    </source>
</evidence>
<comment type="subunit">
    <text evidence="11">Immunoglobulins are composed of two identical heavy chains and two identical light chains; disulfide-linked.</text>
</comment>
<dbReference type="SMART" id="SM00409">
    <property type="entry name" value="IG"/>
    <property type="match status" value="4"/>
</dbReference>
<dbReference type="GO" id="GO:0005886">
    <property type="term" value="C:plasma membrane"/>
    <property type="evidence" value="ECO:0007669"/>
    <property type="project" value="UniProtKB-SubCell"/>
</dbReference>
<keyword evidence="16" id="KW-1185">Reference proteome</keyword>
<feature type="domain" description="Ig-like" evidence="14">
    <location>
        <begin position="303"/>
        <end position="409"/>
    </location>
</feature>
<dbReference type="InterPro" id="IPR050150">
    <property type="entry name" value="IgV_Light_Chain"/>
</dbReference>
<keyword evidence="6" id="KW-0391">Immunity</keyword>
<dbReference type="FunFam" id="2.60.40.10:FF:001479">
    <property type="entry name" value="Immunoglobulin lambda variable 7-43"/>
    <property type="match status" value="1"/>
</dbReference>
<evidence type="ECO:0000256" key="3">
    <source>
        <dbReference type="ARBA" id="ARBA00022475"/>
    </source>
</evidence>
<dbReference type="PROSITE" id="PS50835">
    <property type="entry name" value="IG_LIKE"/>
    <property type="match status" value="4"/>
</dbReference>
<keyword evidence="10" id="KW-0393">Immunoglobulin domain</keyword>
<feature type="signal peptide" evidence="13">
    <location>
        <begin position="1"/>
        <end position="19"/>
    </location>
</feature>
<sequence length="633" mass="66858">MAWTPLLLVLLSHCTGSLSQPVLTQPPSLSASPGATARLTCTLSSGFNVASYGIYWYQQKPGSPPRYLLYYYSESSKDQGSGVPSRFSGSKDASANAGLLLISGLQPEDEADYYWSRSQAVVTQEPTVSVSPGLTVTLTCGSSTGAVTDGHYPYWVQQKSGQVPKALIYDTNKKHSWTPDRFSGSIQGGKAVLTLTGAQPEDEAQYYCVLWFSSHPHSDRCRWGNYEKGKGEMGELCFSCGHRRQDSGMTSTMAWAPLLLTLLAHCTGDWIGDRGRALGRHMGPASSSCLYTQTHPLCVSPLPGSWAQPVPTQPSSVSGAPGQRVTISCTGSSSNIGGEPVYWYQQVPGKAPKLLIYSNSNRPSGVPDRFSGSRSDSSATLTITGLQAEDEADYYCQSFDNSLNAHTVAPGLWGSETKTRCPTAEGPGAVPSSDKVAVPLLGGLKPGSEAPQGTVSANLSSPCGPARPAAVAAALGSLSQPVLTQPPSLSASPGATARLTCTLSSASNVGGYWIAWQQQKPGSPPRYLLSFKSDSEKYQGSGVPSRFSGSKDASANAGLLLISGLQPEDEADYYCHTWDGSYKTYTVVQTHREVRQKPPLHSPGLTLALLAALPSSGSALTVLVGVHPAPGHP</sequence>
<evidence type="ECO:0000256" key="12">
    <source>
        <dbReference type="ARBA" id="ARBA00043265"/>
    </source>
</evidence>
<evidence type="ECO:0000256" key="9">
    <source>
        <dbReference type="ARBA" id="ARBA00023157"/>
    </source>
</evidence>
<keyword evidence="9" id="KW-1015">Disulfide bond</keyword>
<feature type="chain" id="PRO_5041435850" description="Ig-like domain-containing protein" evidence="13">
    <location>
        <begin position="20"/>
        <end position="633"/>
    </location>
</feature>
<dbReference type="FunFam" id="2.60.40.10:FF:000721">
    <property type="entry name" value="Immunoglobulin lambda variable 5-45"/>
    <property type="match status" value="2"/>
</dbReference>
<dbReference type="InterPro" id="IPR003599">
    <property type="entry name" value="Ig_sub"/>
</dbReference>
<evidence type="ECO:0000256" key="2">
    <source>
        <dbReference type="ARBA" id="ARBA00004613"/>
    </source>
</evidence>
<dbReference type="SMART" id="SM00406">
    <property type="entry name" value="IGv"/>
    <property type="match status" value="4"/>
</dbReference>